<proteinExistence type="inferred from homology"/>
<evidence type="ECO:0000256" key="2">
    <source>
        <dbReference type="ARBA" id="ARBA00022448"/>
    </source>
</evidence>
<dbReference type="GO" id="GO:0015271">
    <property type="term" value="F:outward rectifier potassium channel activity"/>
    <property type="evidence" value="ECO:0007669"/>
    <property type="project" value="TreeGrafter"/>
</dbReference>
<feature type="transmembrane region" description="Helical" evidence="9">
    <location>
        <begin position="460"/>
        <end position="483"/>
    </location>
</feature>
<sequence>MFFYSPHPKTTIVRRPTIFPSQLREITAIARENIDHINRSPLIHHPSERASITRRWNVDDPAVNIVDETTSTHTRRDRGVESAPLIAASVAVLPFALDASTNQRAYSQDFQAESGGLNNNVPINNNVTVRRHGTISHPTSYLQIVHNAGDNVALSPSESIVSREHEHNRRLSKVGKSIYLRRPTISIQEDGRIVIDHVGSRWDGIPLTSQAGLIDDDGATIITDTLKDDGEGKEPLTCPQQTVKYIKILIPHVILVSVLVGYLCFGAWILMLLETRTELMARSKKLVRLTNLMTNFTSHSWLTLNDVQNGIRSIDHDEWASQFREYMVSVSELVDDRRPIRKELIQPDNLDNMHNKWTFPTALLYVLTVLTTCGYGEVSVDTDVGKVFAVVFALVGIPLMFITAADIGKFLSETLLKFVNNWNRMTRQCKRYIRRKSLQEANGNLETLEMLGIDGAEEKLWFPIGAYVGCICLYCSMGSAMFINWERTWSFIHAFHFGFNLIVTVGLGDIVVKDYLFLSLIVAFVIVGLSVVTMCVDLASTHLKAYFTRIHYFGRAKRFLGMSEELREIVRFGINSP</sequence>
<evidence type="ECO:0000256" key="3">
    <source>
        <dbReference type="ARBA" id="ARBA00022692"/>
    </source>
</evidence>
<keyword evidence="5 8" id="KW-0406">Ion transport</keyword>
<feature type="transmembrane region" description="Helical" evidence="9">
    <location>
        <begin position="490"/>
        <end position="511"/>
    </location>
</feature>
<feature type="domain" description="Potassium channel" evidence="10">
    <location>
        <begin position="354"/>
        <end position="412"/>
    </location>
</feature>
<dbReference type="SUPFAM" id="SSF81324">
    <property type="entry name" value="Voltage-gated potassium channels"/>
    <property type="match status" value="2"/>
</dbReference>
<name>A0A0N4Z3Y1_PARTI</name>
<dbReference type="AlphaFoldDB" id="A0A0N4Z3Y1"/>
<accession>A0A0N4Z3Y1</accession>
<dbReference type="GO" id="GO:0022841">
    <property type="term" value="F:potassium ion leak channel activity"/>
    <property type="evidence" value="ECO:0007669"/>
    <property type="project" value="TreeGrafter"/>
</dbReference>
<dbReference type="GO" id="GO:0030322">
    <property type="term" value="P:stabilization of membrane potential"/>
    <property type="evidence" value="ECO:0007669"/>
    <property type="project" value="TreeGrafter"/>
</dbReference>
<dbReference type="InterPro" id="IPR003280">
    <property type="entry name" value="2pore_dom_K_chnl"/>
</dbReference>
<keyword evidence="11" id="KW-1185">Reference proteome</keyword>
<dbReference type="InterPro" id="IPR013099">
    <property type="entry name" value="K_chnl_dom"/>
</dbReference>
<evidence type="ECO:0000256" key="4">
    <source>
        <dbReference type="ARBA" id="ARBA00022989"/>
    </source>
</evidence>
<dbReference type="STRING" id="131310.A0A0N4Z3Y1"/>
<evidence type="ECO:0000256" key="6">
    <source>
        <dbReference type="ARBA" id="ARBA00023136"/>
    </source>
</evidence>
<feature type="transmembrane region" description="Helical" evidence="9">
    <location>
        <begin position="357"/>
        <end position="375"/>
    </location>
</feature>
<feature type="transmembrane region" description="Helical" evidence="9">
    <location>
        <begin position="249"/>
        <end position="273"/>
    </location>
</feature>
<evidence type="ECO:0000256" key="1">
    <source>
        <dbReference type="ARBA" id="ARBA00004141"/>
    </source>
</evidence>
<keyword evidence="7 8" id="KW-0407">Ion channel</keyword>
<dbReference type="GO" id="GO:0005886">
    <property type="term" value="C:plasma membrane"/>
    <property type="evidence" value="ECO:0007669"/>
    <property type="project" value="TreeGrafter"/>
</dbReference>
<evidence type="ECO:0000313" key="12">
    <source>
        <dbReference type="WBParaSite" id="PTRK_0000169300.1"/>
    </source>
</evidence>
<evidence type="ECO:0000256" key="8">
    <source>
        <dbReference type="RuleBase" id="RU003857"/>
    </source>
</evidence>
<keyword evidence="6 9" id="KW-0472">Membrane</keyword>
<dbReference type="Proteomes" id="UP000038045">
    <property type="component" value="Unplaced"/>
</dbReference>
<evidence type="ECO:0000256" key="5">
    <source>
        <dbReference type="ARBA" id="ARBA00023065"/>
    </source>
</evidence>
<protein>
    <submittedName>
        <fullName evidence="12">Uncoordinated protein 58</fullName>
    </submittedName>
</protein>
<evidence type="ECO:0000256" key="9">
    <source>
        <dbReference type="SAM" id="Phobius"/>
    </source>
</evidence>
<keyword evidence="3 8" id="KW-0812">Transmembrane</keyword>
<reference evidence="12" key="1">
    <citation type="submission" date="2017-02" db="UniProtKB">
        <authorList>
            <consortium name="WormBaseParasite"/>
        </authorList>
    </citation>
    <scope>IDENTIFICATION</scope>
</reference>
<feature type="domain" description="Potassium channel" evidence="10">
    <location>
        <begin position="471"/>
        <end position="537"/>
    </location>
</feature>
<evidence type="ECO:0000259" key="10">
    <source>
        <dbReference type="Pfam" id="PF07885"/>
    </source>
</evidence>
<feature type="transmembrane region" description="Helical" evidence="9">
    <location>
        <begin position="517"/>
        <end position="539"/>
    </location>
</feature>
<evidence type="ECO:0000256" key="7">
    <source>
        <dbReference type="ARBA" id="ARBA00023303"/>
    </source>
</evidence>
<comment type="subcellular location">
    <subcellularLocation>
        <location evidence="1">Membrane</location>
        <topology evidence="1">Multi-pass membrane protein</topology>
    </subcellularLocation>
</comment>
<keyword evidence="4 9" id="KW-1133">Transmembrane helix</keyword>
<dbReference type="PANTHER" id="PTHR11003:SF310">
    <property type="entry name" value="UNCOORDINATED PROTEIN 58"/>
    <property type="match status" value="1"/>
</dbReference>
<dbReference type="Gene3D" id="1.10.287.70">
    <property type="match status" value="1"/>
</dbReference>
<evidence type="ECO:0000313" key="11">
    <source>
        <dbReference type="Proteomes" id="UP000038045"/>
    </source>
</evidence>
<dbReference type="PANTHER" id="PTHR11003">
    <property type="entry name" value="POTASSIUM CHANNEL, SUBFAMILY K"/>
    <property type="match status" value="1"/>
</dbReference>
<dbReference type="FunFam" id="1.10.287.70:FF:000329">
    <property type="entry name" value="Uncoordinated protein 58"/>
    <property type="match status" value="1"/>
</dbReference>
<dbReference type="Pfam" id="PF07885">
    <property type="entry name" value="Ion_trans_2"/>
    <property type="match status" value="2"/>
</dbReference>
<dbReference type="WBParaSite" id="PTRK_0000169300.1">
    <property type="protein sequence ID" value="PTRK_0000169300.1"/>
    <property type="gene ID" value="PTRK_0000169300"/>
</dbReference>
<feature type="transmembrane region" description="Helical" evidence="9">
    <location>
        <begin position="387"/>
        <end position="405"/>
    </location>
</feature>
<keyword evidence="2 8" id="KW-0813">Transport</keyword>
<dbReference type="PRINTS" id="PR01333">
    <property type="entry name" value="2POREKCHANEL"/>
</dbReference>
<comment type="similarity">
    <text evidence="8">Belongs to the two pore domain potassium channel (TC 1.A.1.8) family.</text>
</comment>
<organism evidence="11 12">
    <name type="scientific">Parastrongyloides trichosuri</name>
    <name type="common">Possum-specific nematode worm</name>
    <dbReference type="NCBI Taxonomy" id="131310"/>
    <lineage>
        <taxon>Eukaryota</taxon>
        <taxon>Metazoa</taxon>
        <taxon>Ecdysozoa</taxon>
        <taxon>Nematoda</taxon>
        <taxon>Chromadorea</taxon>
        <taxon>Rhabditida</taxon>
        <taxon>Tylenchina</taxon>
        <taxon>Panagrolaimomorpha</taxon>
        <taxon>Strongyloidoidea</taxon>
        <taxon>Strongyloididae</taxon>
        <taxon>Parastrongyloides</taxon>
    </lineage>
</organism>